<gene>
    <name evidence="1" type="ORF">BSAL_83410</name>
</gene>
<reference evidence="2" key="1">
    <citation type="submission" date="2015-09" db="EMBL/GenBank/DDBJ databases">
        <authorList>
            <consortium name="Pathogen Informatics"/>
        </authorList>
    </citation>
    <scope>NUCLEOTIDE SEQUENCE [LARGE SCALE GENOMIC DNA]</scope>
    <source>
        <strain evidence="2">Lake Konstanz</strain>
    </source>
</reference>
<keyword evidence="2" id="KW-1185">Reference proteome</keyword>
<dbReference type="EMBL" id="CYKH01000935">
    <property type="protein sequence ID" value="CUG69565.1"/>
    <property type="molecule type" value="Genomic_DNA"/>
</dbReference>
<proteinExistence type="predicted"/>
<name>A0A0S4J2L8_BODSA</name>
<organism evidence="1 2">
    <name type="scientific">Bodo saltans</name>
    <name type="common">Flagellated protozoan</name>
    <dbReference type="NCBI Taxonomy" id="75058"/>
    <lineage>
        <taxon>Eukaryota</taxon>
        <taxon>Discoba</taxon>
        <taxon>Euglenozoa</taxon>
        <taxon>Kinetoplastea</taxon>
        <taxon>Metakinetoplastina</taxon>
        <taxon>Eubodonida</taxon>
        <taxon>Bodonidae</taxon>
        <taxon>Bodo</taxon>
    </lineage>
</organism>
<protein>
    <submittedName>
        <fullName evidence="1">Uncharacterized protein</fullName>
    </submittedName>
</protein>
<evidence type="ECO:0000313" key="2">
    <source>
        <dbReference type="Proteomes" id="UP000051952"/>
    </source>
</evidence>
<dbReference type="AlphaFoldDB" id="A0A0S4J2L8"/>
<accession>A0A0S4J2L8</accession>
<evidence type="ECO:0000313" key="1">
    <source>
        <dbReference type="EMBL" id="CUG69565.1"/>
    </source>
</evidence>
<dbReference type="Proteomes" id="UP000051952">
    <property type="component" value="Unassembled WGS sequence"/>
</dbReference>
<sequence length="166" mass="18255">MVLSSLLYGSHSQSIAATIFYVMWRGRVHRQFLLLGVKRRTPTTPRRGSRFAVGCGSALRHVVHLTADPSEEWAPRPPHRGTKEYAIARMLLEHLSPVFEMYVDGREWYFLVEWGVCIVSAAVLGAAQAVATSSSSDACNAAQWCSHCLDCNSSRGVSVASPTKFG</sequence>
<dbReference type="VEuPathDB" id="TriTrypDB:BSAL_83410"/>